<evidence type="ECO:0000256" key="1">
    <source>
        <dbReference type="ARBA" id="ARBA00001946"/>
    </source>
</evidence>
<evidence type="ECO:0000256" key="2">
    <source>
        <dbReference type="ARBA" id="ARBA00009959"/>
    </source>
</evidence>
<dbReference type="GO" id="GO:0016787">
    <property type="term" value="F:hydrolase activity"/>
    <property type="evidence" value="ECO:0007669"/>
    <property type="project" value="UniProtKB-KW"/>
</dbReference>
<dbReference type="InterPro" id="IPR021127">
    <property type="entry name" value="CRISPR_associated_Cas2"/>
</dbReference>
<evidence type="ECO:0000256" key="5">
    <source>
        <dbReference type="ARBA" id="ARBA00022759"/>
    </source>
</evidence>
<dbReference type="Proteomes" id="UP000315454">
    <property type="component" value="Unassembled WGS sequence"/>
</dbReference>
<comment type="similarity">
    <text evidence="2">Belongs to the CRISPR-associated endoribonuclease Cas2 protein family.</text>
</comment>
<dbReference type="Pfam" id="PF09827">
    <property type="entry name" value="CRISPR_Cas2"/>
    <property type="match status" value="1"/>
</dbReference>
<protein>
    <submittedName>
        <fullName evidence="9">CRISPR-associated endonuclease Cas2</fullName>
    </submittedName>
</protein>
<organism evidence="9 10">
    <name type="scientific">Aphanocapsa feldmannii 277cI</name>
    <dbReference type="NCBI Taxonomy" id="2507554"/>
    <lineage>
        <taxon>Bacteria</taxon>
        <taxon>Bacillati</taxon>
        <taxon>Cyanobacteriota</taxon>
        <taxon>Cyanophyceae</taxon>
        <taxon>Oscillatoriophycideae</taxon>
        <taxon>Chroococcales</taxon>
        <taxon>Microcystaceae</taxon>
        <taxon>Aphanocapsa</taxon>
    </lineage>
</organism>
<dbReference type="NCBIfam" id="TIGR01573">
    <property type="entry name" value="cas2"/>
    <property type="match status" value="1"/>
</dbReference>
<dbReference type="AlphaFoldDB" id="A0A524RUW4"/>
<dbReference type="GO" id="GO:0046872">
    <property type="term" value="F:metal ion binding"/>
    <property type="evidence" value="ECO:0007669"/>
    <property type="project" value="UniProtKB-KW"/>
</dbReference>
<dbReference type="SUPFAM" id="SSF143430">
    <property type="entry name" value="TTP0101/SSO1404-like"/>
    <property type="match status" value="1"/>
</dbReference>
<keyword evidence="4" id="KW-0479">Metal-binding</keyword>
<proteinExistence type="inferred from homology"/>
<dbReference type="GO" id="GO:0051607">
    <property type="term" value="P:defense response to virus"/>
    <property type="evidence" value="ECO:0007669"/>
    <property type="project" value="UniProtKB-KW"/>
</dbReference>
<reference evidence="9 10" key="1">
    <citation type="journal article" date="2019" name="mSystems">
        <title>Life at home and on the roam: Genomic adaptions reflect the dual lifestyle of an intracellular, facultative symbiont.</title>
        <authorList>
            <person name="Burgsdorf I."/>
        </authorList>
    </citation>
    <scope>NUCLEOTIDE SEQUENCE [LARGE SCALE GENOMIC DNA]</scope>
    <source>
        <strain evidence="9">277cI</strain>
    </source>
</reference>
<evidence type="ECO:0000256" key="4">
    <source>
        <dbReference type="ARBA" id="ARBA00022723"/>
    </source>
</evidence>
<keyword evidence="6" id="KW-0378">Hydrolase</keyword>
<evidence type="ECO:0000256" key="6">
    <source>
        <dbReference type="ARBA" id="ARBA00022801"/>
    </source>
</evidence>
<dbReference type="GO" id="GO:0043571">
    <property type="term" value="P:maintenance of CRISPR repeat elements"/>
    <property type="evidence" value="ECO:0007669"/>
    <property type="project" value="InterPro"/>
</dbReference>
<dbReference type="GO" id="GO:0004521">
    <property type="term" value="F:RNA endonuclease activity"/>
    <property type="evidence" value="ECO:0007669"/>
    <property type="project" value="InterPro"/>
</dbReference>
<dbReference type="Gene3D" id="3.30.70.240">
    <property type="match status" value="1"/>
</dbReference>
<dbReference type="CDD" id="cd09725">
    <property type="entry name" value="Cas2_I_II_III"/>
    <property type="match status" value="1"/>
</dbReference>
<evidence type="ECO:0000256" key="8">
    <source>
        <dbReference type="ARBA" id="ARBA00023118"/>
    </source>
</evidence>
<keyword evidence="8" id="KW-0051">Antiviral defense</keyword>
<dbReference type="InterPro" id="IPR019199">
    <property type="entry name" value="Virulence_VapD/CRISPR_Cas2"/>
</dbReference>
<feature type="non-terminal residue" evidence="9">
    <location>
        <position position="92"/>
    </location>
</feature>
<keyword evidence="7" id="KW-0460">Magnesium</keyword>
<name>A0A524RUW4_9CHRO</name>
<dbReference type="PIRSF" id="PIRSF032582">
    <property type="entry name" value="Cas2"/>
    <property type="match status" value="1"/>
</dbReference>
<gene>
    <name evidence="9" type="primary">cas2</name>
    <name evidence="9" type="ORF">ERJ68_02180</name>
</gene>
<keyword evidence="3" id="KW-0540">Nuclease</keyword>
<accession>A0A524RUW4</accession>
<evidence type="ECO:0000256" key="7">
    <source>
        <dbReference type="ARBA" id="ARBA00022842"/>
    </source>
</evidence>
<evidence type="ECO:0000256" key="3">
    <source>
        <dbReference type="ARBA" id="ARBA00022722"/>
    </source>
</evidence>
<dbReference type="EMBL" id="SRMN01000023">
    <property type="protein sequence ID" value="TGH26265.1"/>
    <property type="molecule type" value="Genomic_DNA"/>
</dbReference>
<evidence type="ECO:0000313" key="10">
    <source>
        <dbReference type="Proteomes" id="UP000315454"/>
    </source>
</evidence>
<comment type="caution">
    <text evidence="9">The sequence shown here is derived from an EMBL/GenBank/DDBJ whole genome shotgun (WGS) entry which is preliminary data.</text>
</comment>
<dbReference type="PANTHER" id="PTHR34405:SF3">
    <property type="entry name" value="CRISPR-ASSOCIATED ENDORIBONUCLEASE CAS2 3"/>
    <property type="match status" value="1"/>
</dbReference>
<comment type="cofactor">
    <cofactor evidence="1">
        <name>Mg(2+)</name>
        <dbReference type="ChEBI" id="CHEBI:18420"/>
    </cofactor>
</comment>
<sequence length="92" mass="11140">MEPEQLWVIAYDTPSNRRRRKLAELLLGYGQRVQWSVFECRLRRSELQRLSSRLQRLIHEQEDSLRLWPIPDRSCAQVIRLGRSEPPPDWRD</sequence>
<dbReference type="PANTHER" id="PTHR34405">
    <property type="entry name" value="CRISPR-ASSOCIATED ENDORIBONUCLEASE CAS2"/>
    <property type="match status" value="1"/>
</dbReference>
<evidence type="ECO:0000313" key="9">
    <source>
        <dbReference type="EMBL" id="TGH26265.1"/>
    </source>
</evidence>
<dbReference type="HAMAP" id="MF_01471">
    <property type="entry name" value="Cas2"/>
    <property type="match status" value="1"/>
</dbReference>
<keyword evidence="5 9" id="KW-0255">Endonuclease</keyword>